<protein>
    <recommendedName>
        <fullName evidence="13">Ubiquinol-cytochrome c reductase iron-sulfur subunit</fullName>
        <ecNumber evidence="13">7.1.1.8</ecNumber>
    </recommendedName>
</protein>
<proteinExistence type="inferred from homology"/>
<evidence type="ECO:0000256" key="5">
    <source>
        <dbReference type="ARBA" id="ARBA00022723"/>
    </source>
</evidence>
<dbReference type="GO" id="GO:0046872">
    <property type="term" value="F:metal ion binding"/>
    <property type="evidence" value="ECO:0007669"/>
    <property type="project" value="UniProtKB-KW"/>
</dbReference>
<gene>
    <name evidence="17" type="primary">petA</name>
    <name evidence="17" type="ORF">COC19_02715</name>
</gene>
<dbReference type="AlphaFoldDB" id="A0A2A4MRN9"/>
<keyword evidence="5" id="KW-0479">Metal-binding</keyword>
<reference evidence="18" key="1">
    <citation type="submission" date="2017-08" db="EMBL/GenBank/DDBJ databases">
        <title>A dynamic microbial community with high functional redundancy inhabits the cold, oxic subseafloor aquifer.</title>
        <authorList>
            <person name="Tully B.J."/>
            <person name="Wheat C.G."/>
            <person name="Glazer B.T."/>
            <person name="Huber J.A."/>
        </authorList>
    </citation>
    <scope>NUCLEOTIDE SEQUENCE [LARGE SCALE GENOMIC DNA]</scope>
</reference>
<evidence type="ECO:0000256" key="1">
    <source>
        <dbReference type="ARBA" id="ARBA00010651"/>
    </source>
</evidence>
<keyword evidence="3" id="KW-0812">Transmembrane</keyword>
<dbReference type="Pfam" id="PF10399">
    <property type="entry name" value="UCR_Fe-S_N"/>
    <property type="match status" value="1"/>
</dbReference>
<evidence type="ECO:0000256" key="12">
    <source>
        <dbReference type="ARBA" id="ARBA00023157"/>
    </source>
</evidence>
<comment type="caution">
    <text evidence="17">The sequence shown here is derived from an EMBL/GenBank/DDBJ whole genome shotgun (WGS) entry which is preliminary data.</text>
</comment>
<comment type="similarity">
    <text evidence="1">Belongs to the Rieske iron-sulfur protein family.</text>
</comment>
<evidence type="ECO:0000256" key="9">
    <source>
        <dbReference type="ARBA" id="ARBA00023004"/>
    </source>
</evidence>
<accession>A0A2A4MRN9</accession>
<dbReference type="Gene3D" id="2.102.10.10">
    <property type="entry name" value="Rieske [2Fe-2S] iron-sulphur domain"/>
    <property type="match status" value="1"/>
</dbReference>
<dbReference type="Gene3D" id="1.20.5.510">
    <property type="entry name" value="Single helix bin"/>
    <property type="match status" value="1"/>
</dbReference>
<dbReference type="GO" id="GO:0051537">
    <property type="term" value="F:2 iron, 2 sulfur cluster binding"/>
    <property type="evidence" value="ECO:0007669"/>
    <property type="project" value="UniProtKB-KW"/>
</dbReference>
<dbReference type="EC" id="7.1.1.8" evidence="13"/>
<organism evidence="17 18">
    <name type="scientific">SAR86 cluster bacterium</name>
    <dbReference type="NCBI Taxonomy" id="2030880"/>
    <lineage>
        <taxon>Bacteria</taxon>
        <taxon>Pseudomonadati</taxon>
        <taxon>Pseudomonadota</taxon>
        <taxon>Gammaproteobacteria</taxon>
        <taxon>SAR86 cluster</taxon>
    </lineage>
</organism>
<keyword evidence="6" id="KW-1278">Translocase</keyword>
<evidence type="ECO:0000256" key="4">
    <source>
        <dbReference type="ARBA" id="ARBA00022714"/>
    </source>
</evidence>
<dbReference type="PANTHER" id="PTHR10134">
    <property type="entry name" value="CYTOCHROME B-C1 COMPLEX SUBUNIT RIESKE, MITOCHONDRIAL"/>
    <property type="match status" value="1"/>
</dbReference>
<keyword evidence="9" id="KW-0408">Iron</keyword>
<dbReference type="EMBL" id="NVQR01000037">
    <property type="protein sequence ID" value="PCH62542.1"/>
    <property type="molecule type" value="Genomic_DNA"/>
</dbReference>
<dbReference type="CDD" id="cd03470">
    <property type="entry name" value="Rieske_cytochrome_bc1"/>
    <property type="match status" value="1"/>
</dbReference>
<dbReference type="NCBIfam" id="TIGR01416">
    <property type="entry name" value="Rieske_proteo"/>
    <property type="match status" value="1"/>
</dbReference>
<comment type="cofactor">
    <cofactor evidence="13">
        <name>[2Fe-2S] cluster</name>
        <dbReference type="ChEBI" id="CHEBI:190135"/>
    </cofactor>
    <text evidence="13">Binds 1 [2Fe-2S] cluster per subunit.</text>
</comment>
<dbReference type="InterPro" id="IPR014349">
    <property type="entry name" value="Rieske_Fe-S_prot"/>
</dbReference>
<keyword evidence="10" id="KW-0411">Iron-sulfur</keyword>
<dbReference type="SUPFAM" id="SSF50022">
    <property type="entry name" value="ISP domain"/>
    <property type="match status" value="1"/>
</dbReference>
<dbReference type="InterPro" id="IPR006317">
    <property type="entry name" value="Ubiquinol_cyt_c_Rdtase_Fe-S-su"/>
</dbReference>
<keyword evidence="7 13" id="KW-0249">Electron transport</keyword>
<dbReference type="InterPro" id="IPR036922">
    <property type="entry name" value="Rieske_2Fe-2S_sf"/>
</dbReference>
<keyword evidence="12" id="KW-1015">Disulfide bond</keyword>
<keyword evidence="2 13" id="KW-0813">Transport</keyword>
<sequence>MTDDSTNAGRRRFLVASTSAVGLAGVAGAAIPFVGSWSPSAKARAAGAPVRIDISRLQDGEMLGPIPAWRGKPIFIVKRSAAILEALNEDPDRLTDPDSQEPEQPEYAQNEFRSVKPDIMVLVGLCPHLFCSPTPHIELQAQPFDAQWRGGFFCPCHGSRFDLAGRVYSGSPSSRNMQVPPYMFEGDDVIIIGEDGGAGA</sequence>
<evidence type="ECO:0000256" key="14">
    <source>
        <dbReference type="RuleBase" id="RU004497"/>
    </source>
</evidence>
<evidence type="ECO:0000256" key="10">
    <source>
        <dbReference type="ARBA" id="ARBA00023014"/>
    </source>
</evidence>
<evidence type="ECO:0000256" key="2">
    <source>
        <dbReference type="ARBA" id="ARBA00022448"/>
    </source>
</evidence>
<evidence type="ECO:0000256" key="15">
    <source>
        <dbReference type="SAM" id="MobiDB-lite"/>
    </source>
</evidence>
<evidence type="ECO:0000313" key="17">
    <source>
        <dbReference type="EMBL" id="PCH62542.1"/>
    </source>
</evidence>
<evidence type="ECO:0000259" key="16">
    <source>
        <dbReference type="PROSITE" id="PS51296"/>
    </source>
</evidence>
<keyword evidence="11" id="KW-0472">Membrane</keyword>
<feature type="domain" description="Rieske" evidence="16">
    <location>
        <begin position="89"/>
        <end position="191"/>
    </location>
</feature>
<keyword evidence="8" id="KW-1133">Transmembrane helix</keyword>
<evidence type="ECO:0000256" key="8">
    <source>
        <dbReference type="ARBA" id="ARBA00022989"/>
    </source>
</evidence>
<dbReference type="GO" id="GO:0008121">
    <property type="term" value="F:quinol-cytochrome-c reductase activity"/>
    <property type="evidence" value="ECO:0007669"/>
    <property type="project" value="UniProtKB-EC"/>
</dbReference>
<evidence type="ECO:0000256" key="7">
    <source>
        <dbReference type="ARBA" id="ARBA00022982"/>
    </source>
</evidence>
<name>A0A2A4MRN9_9GAMM</name>
<comment type="catalytic activity">
    <reaction evidence="13">
        <text>a quinol + 2 Fe(III)-[cytochrome c](out) = a quinone + 2 Fe(II)-[cytochrome c](out) + 2 H(+)(out)</text>
        <dbReference type="Rhea" id="RHEA:11484"/>
        <dbReference type="Rhea" id="RHEA-COMP:10350"/>
        <dbReference type="Rhea" id="RHEA-COMP:14399"/>
        <dbReference type="ChEBI" id="CHEBI:15378"/>
        <dbReference type="ChEBI" id="CHEBI:24646"/>
        <dbReference type="ChEBI" id="CHEBI:29033"/>
        <dbReference type="ChEBI" id="CHEBI:29034"/>
        <dbReference type="ChEBI" id="CHEBI:132124"/>
        <dbReference type="EC" id="7.1.1.8"/>
    </reaction>
</comment>
<evidence type="ECO:0000256" key="3">
    <source>
        <dbReference type="ARBA" id="ARBA00022692"/>
    </source>
</evidence>
<feature type="region of interest" description="Disordered" evidence="15">
    <location>
        <begin position="90"/>
        <end position="110"/>
    </location>
</feature>
<comment type="subunit">
    <text evidence="14">The main subunits of complex b-c1 are: cytochrome b, cytochrome c1 and the Rieske protein.</text>
</comment>
<dbReference type="InterPro" id="IPR006311">
    <property type="entry name" value="TAT_signal"/>
</dbReference>
<dbReference type="PROSITE" id="PS51318">
    <property type="entry name" value="TAT"/>
    <property type="match status" value="1"/>
</dbReference>
<evidence type="ECO:0000256" key="11">
    <source>
        <dbReference type="ARBA" id="ARBA00023136"/>
    </source>
</evidence>
<comment type="miscellaneous">
    <text evidence="13">The Rieske protein is a high potential 2Fe-2S protein.</text>
</comment>
<evidence type="ECO:0000313" key="18">
    <source>
        <dbReference type="Proteomes" id="UP000218172"/>
    </source>
</evidence>
<dbReference type="PROSITE" id="PS51296">
    <property type="entry name" value="RIESKE"/>
    <property type="match status" value="1"/>
</dbReference>
<dbReference type="InterPro" id="IPR019470">
    <property type="entry name" value="Ubiq_cytC_Rdtase_Fe-S_su_TAT"/>
</dbReference>
<dbReference type="InterPro" id="IPR017941">
    <property type="entry name" value="Rieske_2Fe-2S"/>
</dbReference>
<evidence type="ECO:0000256" key="6">
    <source>
        <dbReference type="ARBA" id="ARBA00022967"/>
    </source>
</evidence>
<dbReference type="Pfam" id="PF00355">
    <property type="entry name" value="Rieske"/>
    <property type="match status" value="1"/>
</dbReference>
<evidence type="ECO:0000256" key="13">
    <source>
        <dbReference type="RuleBase" id="RU004494"/>
    </source>
</evidence>
<dbReference type="Proteomes" id="UP000218172">
    <property type="component" value="Unassembled WGS sequence"/>
</dbReference>
<keyword evidence="4" id="KW-0001">2Fe-2S</keyword>